<evidence type="ECO:0000256" key="4">
    <source>
        <dbReference type="ARBA" id="ARBA00022544"/>
    </source>
</evidence>
<dbReference type="RefSeq" id="WP_045670549.1">
    <property type="nucleotide sequence ID" value="NZ_CP011058.1"/>
</dbReference>
<keyword evidence="7 8" id="KW-0472">Membrane</keyword>
<reference evidence="10" key="2">
    <citation type="submission" date="2015-03" db="EMBL/GenBank/DDBJ databases">
        <title>Genome sequence of Paenibacillus beijingensis strain DSM 24997T.</title>
        <authorList>
            <person name="Kwak Y."/>
            <person name="Shin J.-H."/>
        </authorList>
    </citation>
    <scope>NUCLEOTIDE SEQUENCE [LARGE SCALE GENOMIC DNA]</scope>
    <source>
        <strain evidence="10">DSM 24997</strain>
    </source>
</reference>
<dbReference type="PANTHER" id="PTHR34975:SF2">
    <property type="entry name" value="SPORE GERMINATION PROTEIN A2"/>
    <property type="match status" value="1"/>
</dbReference>
<dbReference type="Proteomes" id="UP000032633">
    <property type="component" value="Chromosome"/>
</dbReference>
<feature type="transmembrane region" description="Helical" evidence="8">
    <location>
        <begin position="111"/>
        <end position="130"/>
    </location>
</feature>
<feature type="transmembrane region" description="Helical" evidence="8">
    <location>
        <begin position="279"/>
        <end position="297"/>
    </location>
</feature>
<sequence length="365" mass="40767">MEQAKISSFQLFCLILLFELGTAIIAPIGLDAHQDAWIAVLIGMLIGLPIYWMYVFLYNRYPGLLLTGYARTIFGPLFGWIAAFAYILFFIYGAARDLRDGLELLMLSMDLTPMFLLGAMLMVIVVYALFTGVETFSRLGEIYTFFLVFAGLAAFFFLLFSNVLNTERILPVLEKGLMPVFTAVYGQTVMFPFGEMICFTMILPYLNDPKSGFKVGTSAILISGIIIALVVFLEIATLGIYTLERSTFPLLAMIQRIRVGEFIQRLDALAVTGLIINDFIKVTVFSYAALIGAADLFKQPKNRLVIPISVMTLVLSLLIARNVEQHFQQGRIALKNIFPVFALVIPLLLVITELIRSRLSAQKNG</sequence>
<dbReference type="InterPro" id="IPR004761">
    <property type="entry name" value="Spore_GerAB"/>
</dbReference>
<keyword evidence="5 8" id="KW-0812">Transmembrane</keyword>
<feature type="transmembrane region" description="Helical" evidence="8">
    <location>
        <begin position="69"/>
        <end position="91"/>
    </location>
</feature>
<protein>
    <submittedName>
        <fullName evidence="9">Uncharacterized protein</fullName>
    </submittedName>
</protein>
<dbReference type="OrthoDB" id="1891864at2"/>
<evidence type="ECO:0000313" key="10">
    <source>
        <dbReference type="Proteomes" id="UP000032633"/>
    </source>
</evidence>
<dbReference type="PANTHER" id="PTHR34975">
    <property type="entry name" value="SPORE GERMINATION PROTEIN A2"/>
    <property type="match status" value="1"/>
</dbReference>
<dbReference type="NCBIfam" id="TIGR00912">
    <property type="entry name" value="2A0309"/>
    <property type="match status" value="1"/>
</dbReference>
<dbReference type="GO" id="GO:0009847">
    <property type="term" value="P:spore germination"/>
    <property type="evidence" value="ECO:0007669"/>
    <property type="project" value="InterPro"/>
</dbReference>
<comment type="similarity">
    <text evidence="2">Belongs to the amino acid-polyamine-organocation (APC) superfamily. Spore germination protein (SGP) (TC 2.A.3.9) family.</text>
</comment>
<feature type="transmembrane region" description="Helical" evidence="8">
    <location>
        <begin position="12"/>
        <end position="30"/>
    </location>
</feature>
<dbReference type="Pfam" id="PF03845">
    <property type="entry name" value="Spore_permease"/>
    <property type="match status" value="1"/>
</dbReference>
<feature type="transmembrane region" description="Helical" evidence="8">
    <location>
        <begin position="142"/>
        <end position="164"/>
    </location>
</feature>
<dbReference type="AlphaFoldDB" id="A0A0D5NIN5"/>
<organism evidence="9 10">
    <name type="scientific">Paenibacillus beijingensis</name>
    <dbReference type="NCBI Taxonomy" id="1126833"/>
    <lineage>
        <taxon>Bacteria</taxon>
        <taxon>Bacillati</taxon>
        <taxon>Bacillota</taxon>
        <taxon>Bacilli</taxon>
        <taxon>Bacillales</taxon>
        <taxon>Paenibacillaceae</taxon>
        <taxon>Paenibacillus</taxon>
    </lineage>
</organism>
<evidence type="ECO:0000256" key="8">
    <source>
        <dbReference type="SAM" id="Phobius"/>
    </source>
</evidence>
<dbReference type="EMBL" id="CP011058">
    <property type="protein sequence ID" value="AJY75116.1"/>
    <property type="molecule type" value="Genomic_DNA"/>
</dbReference>
<feature type="transmembrane region" description="Helical" evidence="8">
    <location>
        <begin position="332"/>
        <end position="355"/>
    </location>
</feature>
<dbReference type="PATRIC" id="fig|1126833.4.peg.2555"/>
<evidence type="ECO:0000256" key="2">
    <source>
        <dbReference type="ARBA" id="ARBA00007998"/>
    </source>
</evidence>
<evidence type="ECO:0000313" key="9">
    <source>
        <dbReference type="EMBL" id="AJY75116.1"/>
    </source>
</evidence>
<dbReference type="STRING" id="1126833.VN24_11680"/>
<feature type="transmembrane region" description="Helical" evidence="8">
    <location>
        <begin position="304"/>
        <end position="320"/>
    </location>
</feature>
<dbReference type="HOGENOM" id="CLU_047547_1_1_9"/>
<keyword evidence="3" id="KW-0813">Transport</keyword>
<keyword evidence="6 8" id="KW-1133">Transmembrane helix</keyword>
<evidence type="ECO:0000256" key="3">
    <source>
        <dbReference type="ARBA" id="ARBA00022448"/>
    </source>
</evidence>
<gene>
    <name evidence="9" type="ORF">VN24_11680</name>
</gene>
<reference evidence="9 10" key="1">
    <citation type="journal article" date="2015" name="J. Biotechnol.">
        <title>Complete genome sequence of Paenibacillus beijingensis 7188(T) (=DSM 24997(T)), a novel rhizobacterium from jujube garden soil.</title>
        <authorList>
            <person name="Kwak Y."/>
            <person name="Shin J.H."/>
        </authorList>
    </citation>
    <scope>NUCLEOTIDE SEQUENCE [LARGE SCALE GENOMIC DNA]</scope>
    <source>
        <strain evidence="9 10">DSM 24997</strain>
    </source>
</reference>
<evidence type="ECO:0000256" key="7">
    <source>
        <dbReference type="ARBA" id="ARBA00023136"/>
    </source>
</evidence>
<feature type="transmembrane region" description="Helical" evidence="8">
    <location>
        <begin position="184"/>
        <end position="206"/>
    </location>
</feature>
<accession>A0A0D5NIN5</accession>
<evidence type="ECO:0000256" key="5">
    <source>
        <dbReference type="ARBA" id="ARBA00022692"/>
    </source>
</evidence>
<comment type="subcellular location">
    <subcellularLocation>
        <location evidence="1">Membrane</location>
        <topology evidence="1">Multi-pass membrane protein</topology>
    </subcellularLocation>
</comment>
<proteinExistence type="inferred from homology"/>
<evidence type="ECO:0000256" key="1">
    <source>
        <dbReference type="ARBA" id="ARBA00004141"/>
    </source>
</evidence>
<keyword evidence="10" id="KW-1185">Reference proteome</keyword>
<evidence type="ECO:0000256" key="6">
    <source>
        <dbReference type="ARBA" id="ARBA00022989"/>
    </source>
</evidence>
<feature type="transmembrane region" description="Helical" evidence="8">
    <location>
        <begin position="36"/>
        <end position="57"/>
    </location>
</feature>
<name>A0A0D5NIN5_9BACL</name>
<feature type="transmembrane region" description="Helical" evidence="8">
    <location>
        <begin position="218"/>
        <end position="243"/>
    </location>
</feature>
<dbReference type="KEGG" id="pbj:VN24_11680"/>
<keyword evidence="4" id="KW-0309">Germination</keyword>
<dbReference type="GO" id="GO:0016020">
    <property type="term" value="C:membrane"/>
    <property type="evidence" value="ECO:0007669"/>
    <property type="project" value="UniProtKB-SubCell"/>
</dbReference>